<comment type="function">
    <text evidence="2 9">Removes 5-oxoproline from various penultimate amino acid residues except L-proline.</text>
</comment>
<dbReference type="EC" id="3.4.19.3" evidence="9"/>
<keyword evidence="7 9" id="KW-0378">Hydrolase</keyword>
<dbReference type="RefSeq" id="WP_306975780.1">
    <property type="nucleotide sequence ID" value="NZ_JAUSTQ010000004.1"/>
</dbReference>
<evidence type="ECO:0000256" key="5">
    <source>
        <dbReference type="ARBA" id="ARBA00022490"/>
    </source>
</evidence>
<sequence length="204" mass="22003">MKKLLLTGFEPFLNFPINPTKTIAEALDGQQIGNYQIISRILPVDFATSGEAITQAISDLEPDVVVALGLAGGRHKITPERIAINCNGGVEADNQGYIPDGEPIIEGGPDGIFSTLPIQKMVDQMKEAGYPAEISNSAGTYLCNHVMYRALYTIRSQAIQIPCGFIHMPASHELAIKHGKLPSWSQSDLQQAVEICLKTIGANS</sequence>
<keyword evidence="5 9" id="KW-0963">Cytoplasm</keyword>
<evidence type="ECO:0000313" key="12">
    <source>
        <dbReference type="Proteomes" id="UP001224359"/>
    </source>
</evidence>
<dbReference type="NCBIfam" id="TIGR00504">
    <property type="entry name" value="pyro_pdase"/>
    <property type="match status" value="1"/>
</dbReference>
<keyword evidence="6 9" id="KW-0645">Protease</keyword>
<dbReference type="EMBL" id="JAUSTQ010000004">
    <property type="protein sequence ID" value="MDQ0159361.1"/>
    <property type="molecule type" value="Genomic_DNA"/>
</dbReference>
<evidence type="ECO:0000256" key="8">
    <source>
        <dbReference type="ARBA" id="ARBA00022807"/>
    </source>
</evidence>
<evidence type="ECO:0000256" key="2">
    <source>
        <dbReference type="ARBA" id="ARBA00002280"/>
    </source>
</evidence>
<name>A0ABT9VEJ7_9BACI</name>
<evidence type="ECO:0000256" key="6">
    <source>
        <dbReference type="ARBA" id="ARBA00022670"/>
    </source>
</evidence>
<evidence type="ECO:0000256" key="9">
    <source>
        <dbReference type="HAMAP-Rule" id="MF_00417"/>
    </source>
</evidence>
<comment type="subcellular location">
    <subcellularLocation>
        <location evidence="3 9">Cytoplasm</location>
    </subcellularLocation>
</comment>
<keyword evidence="8 9" id="KW-0788">Thiol protease</keyword>
<dbReference type="InterPro" id="IPR016125">
    <property type="entry name" value="Peptidase_C15-like"/>
</dbReference>
<protein>
    <recommendedName>
        <fullName evidence="9">Pyrrolidone-carboxylate peptidase</fullName>
        <ecNumber evidence="9">3.4.19.3</ecNumber>
    </recommendedName>
    <alternativeName>
        <fullName evidence="9">5-oxoprolyl-peptidase</fullName>
    </alternativeName>
    <alternativeName>
        <fullName evidence="9">Pyroglutamyl-peptidase I</fullName>
        <shortName evidence="9">PGP-I</shortName>
        <shortName evidence="9">Pyrase</shortName>
    </alternativeName>
</protein>
<evidence type="ECO:0000256" key="10">
    <source>
        <dbReference type="PROSITE-ProRule" id="PRU10076"/>
    </source>
</evidence>
<comment type="catalytic activity">
    <reaction evidence="1 9 10">
        <text>Release of an N-terminal pyroglutamyl group from a polypeptide, the second amino acid generally not being Pro.</text>
        <dbReference type="EC" id="3.4.19.3"/>
    </reaction>
</comment>
<evidence type="ECO:0000313" key="11">
    <source>
        <dbReference type="EMBL" id="MDQ0159361.1"/>
    </source>
</evidence>
<feature type="active site" evidence="9 10">
    <location>
        <position position="80"/>
    </location>
</feature>
<dbReference type="HAMAP" id="MF_00417">
    <property type="entry name" value="Pyrrolid_peptidase"/>
    <property type="match status" value="1"/>
</dbReference>
<dbReference type="Gene3D" id="3.40.630.20">
    <property type="entry name" value="Peptidase C15, pyroglutamyl peptidase I-like"/>
    <property type="match status" value="1"/>
</dbReference>
<evidence type="ECO:0000256" key="4">
    <source>
        <dbReference type="ARBA" id="ARBA00006641"/>
    </source>
</evidence>
<dbReference type="PROSITE" id="PS01333">
    <property type="entry name" value="PYRASE_GLU"/>
    <property type="match status" value="1"/>
</dbReference>
<comment type="similarity">
    <text evidence="4 9">Belongs to the peptidase C15 family.</text>
</comment>
<comment type="caution">
    <text evidence="11">The sequence shown here is derived from an EMBL/GenBank/DDBJ whole genome shotgun (WGS) entry which is preliminary data.</text>
</comment>
<reference evidence="11 12" key="1">
    <citation type="submission" date="2023-07" db="EMBL/GenBank/DDBJ databases">
        <title>Genomic Encyclopedia of Type Strains, Phase IV (KMG-IV): sequencing the most valuable type-strain genomes for metagenomic binning, comparative biology and taxonomic classification.</title>
        <authorList>
            <person name="Goeker M."/>
        </authorList>
    </citation>
    <scope>NUCLEOTIDE SEQUENCE [LARGE SCALE GENOMIC DNA]</scope>
    <source>
        <strain evidence="11 12">DSM 16460</strain>
    </source>
</reference>
<dbReference type="NCBIfam" id="NF009676">
    <property type="entry name" value="PRK13197.1"/>
    <property type="match status" value="1"/>
</dbReference>
<dbReference type="InterPro" id="IPR029762">
    <property type="entry name" value="PGP-I_bact-type"/>
</dbReference>
<feature type="active site" evidence="9">
    <location>
        <position position="167"/>
    </location>
</feature>
<dbReference type="PIRSF" id="PIRSF015592">
    <property type="entry name" value="Prld-crbxl_pptds"/>
    <property type="match status" value="1"/>
</dbReference>
<dbReference type="InterPro" id="IPR036440">
    <property type="entry name" value="Peptidase_C15-like_sf"/>
</dbReference>
<dbReference type="GO" id="GO:0016920">
    <property type="term" value="F:pyroglutamyl-peptidase activity"/>
    <property type="evidence" value="ECO:0007669"/>
    <property type="project" value="UniProtKB-EC"/>
</dbReference>
<dbReference type="InterPro" id="IPR000816">
    <property type="entry name" value="Peptidase_C15"/>
</dbReference>
<proteinExistence type="inferred from homology"/>
<comment type="subunit">
    <text evidence="9">Homotetramer.</text>
</comment>
<dbReference type="PRINTS" id="PR00706">
    <property type="entry name" value="PYROGLUPTASE"/>
</dbReference>
<dbReference type="Pfam" id="PF01470">
    <property type="entry name" value="Peptidase_C15"/>
    <property type="match status" value="1"/>
</dbReference>
<dbReference type="InterPro" id="IPR033693">
    <property type="entry name" value="PGPEP1_Glu_AS"/>
</dbReference>
<dbReference type="PANTHER" id="PTHR23402">
    <property type="entry name" value="PROTEASE FAMILY C15 PYROGLUTAMYL-PEPTIDASE I-RELATED"/>
    <property type="match status" value="1"/>
</dbReference>
<evidence type="ECO:0000256" key="7">
    <source>
        <dbReference type="ARBA" id="ARBA00022801"/>
    </source>
</evidence>
<dbReference type="PANTHER" id="PTHR23402:SF1">
    <property type="entry name" value="PYROGLUTAMYL-PEPTIDASE I"/>
    <property type="match status" value="1"/>
</dbReference>
<evidence type="ECO:0000256" key="1">
    <source>
        <dbReference type="ARBA" id="ARBA00001770"/>
    </source>
</evidence>
<feature type="active site" evidence="9">
    <location>
        <position position="143"/>
    </location>
</feature>
<dbReference type="Proteomes" id="UP001224359">
    <property type="component" value="Unassembled WGS sequence"/>
</dbReference>
<accession>A0ABT9VEJ7</accession>
<organism evidence="11 12">
    <name type="scientific">Alkalibacillus salilacus</name>
    <dbReference type="NCBI Taxonomy" id="284582"/>
    <lineage>
        <taxon>Bacteria</taxon>
        <taxon>Bacillati</taxon>
        <taxon>Bacillota</taxon>
        <taxon>Bacilli</taxon>
        <taxon>Bacillales</taxon>
        <taxon>Bacillaceae</taxon>
        <taxon>Alkalibacillus</taxon>
    </lineage>
</organism>
<keyword evidence="12" id="KW-1185">Reference proteome</keyword>
<gene>
    <name evidence="9" type="primary">pcp</name>
    <name evidence="11" type="ORF">J2S77_001325</name>
</gene>
<dbReference type="SUPFAM" id="SSF53182">
    <property type="entry name" value="Pyrrolidone carboxyl peptidase (pyroglutamate aminopeptidase)"/>
    <property type="match status" value="1"/>
</dbReference>
<dbReference type="CDD" id="cd00501">
    <property type="entry name" value="Peptidase_C15"/>
    <property type="match status" value="1"/>
</dbReference>
<evidence type="ECO:0000256" key="3">
    <source>
        <dbReference type="ARBA" id="ARBA00004496"/>
    </source>
</evidence>